<comment type="caution">
    <text evidence="6">The sequence shown here is derived from an EMBL/GenBank/DDBJ whole genome shotgun (WGS) entry which is preliminary data.</text>
</comment>
<dbReference type="Pfam" id="PF00300">
    <property type="entry name" value="His_Phos_1"/>
    <property type="match status" value="2"/>
</dbReference>
<accession>A0A1L8WCU2</accession>
<dbReference type="GO" id="GO:0004331">
    <property type="term" value="F:fructose-2,6-bisphosphate 2-phosphatase activity"/>
    <property type="evidence" value="ECO:0007669"/>
    <property type="project" value="TreeGrafter"/>
</dbReference>
<evidence type="ECO:0000256" key="2">
    <source>
        <dbReference type="PIRSR" id="PIRSR613078-1"/>
    </source>
</evidence>
<dbReference type="STRING" id="150033.RV14_GL001098"/>
<dbReference type="GO" id="GO:0005829">
    <property type="term" value="C:cytosol"/>
    <property type="evidence" value="ECO:0007669"/>
    <property type="project" value="TreeGrafter"/>
</dbReference>
<feature type="signal peptide" evidence="5">
    <location>
        <begin position="1"/>
        <end position="19"/>
    </location>
</feature>
<feature type="site" description="Transition state stabilizer" evidence="4">
    <location>
        <position position="232"/>
    </location>
</feature>
<dbReference type="RefSeq" id="WP_071856061.1">
    <property type="nucleotide sequence ID" value="NZ_JXLB01000022.1"/>
</dbReference>
<protein>
    <submittedName>
        <fullName evidence="6">Phosphoglycerate mutase family</fullName>
    </submittedName>
</protein>
<dbReference type="Gene3D" id="3.40.50.1240">
    <property type="entry name" value="Phosphoglycerate mutase-like"/>
    <property type="match status" value="1"/>
</dbReference>
<feature type="active site" description="Proton donor/acceptor" evidence="2">
    <location>
        <position position="123"/>
    </location>
</feature>
<feature type="chain" id="PRO_5039522118" evidence="5">
    <location>
        <begin position="20"/>
        <end position="286"/>
    </location>
</feature>
<reference evidence="6 7" key="1">
    <citation type="submission" date="2014-12" db="EMBL/GenBank/DDBJ databases">
        <title>Draft genome sequences of 29 type strains of Enterococci.</title>
        <authorList>
            <person name="Zhong Z."/>
            <person name="Sun Z."/>
            <person name="Liu W."/>
            <person name="Zhang W."/>
            <person name="Zhang H."/>
        </authorList>
    </citation>
    <scope>NUCLEOTIDE SEQUENCE [LARGE SCALE GENOMIC DNA]</scope>
    <source>
        <strain evidence="6 7">DSM 15687</strain>
    </source>
</reference>
<feature type="active site" description="Tele-phosphohistidine intermediate" evidence="2">
    <location>
        <position position="45"/>
    </location>
</feature>
<dbReference type="CDD" id="cd07067">
    <property type="entry name" value="HP_PGM_like"/>
    <property type="match status" value="1"/>
</dbReference>
<dbReference type="PANTHER" id="PTHR46517">
    <property type="entry name" value="FRUCTOSE-2,6-BISPHOSPHATASE TIGAR"/>
    <property type="match status" value="1"/>
</dbReference>
<keyword evidence="7" id="KW-1185">Reference proteome</keyword>
<dbReference type="PROSITE" id="PS51257">
    <property type="entry name" value="PROKAR_LIPOPROTEIN"/>
    <property type="match status" value="1"/>
</dbReference>
<keyword evidence="5" id="KW-0732">Signal</keyword>
<evidence type="ECO:0000256" key="5">
    <source>
        <dbReference type="SAM" id="SignalP"/>
    </source>
</evidence>
<dbReference type="InterPro" id="IPR029033">
    <property type="entry name" value="His_PPase_superfam"/>
</dbReference>
<evidence type="ECO:0000256" key="4">
    <source>
        <dbReference type="PIRSR" id="PIRSR613078-3"/>
    </source>
</evidence>
<evidence type="ECO:0000256" key="3">
    <source>
        <dbReference type="PIRSR" id="PIRSR613078-2"/>
    </source>
</evidence>
<dbReference type="SMART" id="SM00855">
    <property type="entry name" value="PGAM"/>
    <property type="match status" value="1"/>
</dbReference>
<evidence type="ECO:0000313" key="6">
    <source>
        <dbReference type="EMBL" id="OJG78837.1"/>
    </source>
</evidence>
<dbReference type="InterPro" id="IPR051695">
    <property type="entry name" value="Phosphoglycerate_Mutase"/>
</dbReference>
<dbReference type="EMBL" id="JXLB01000022">
    <property type="protein sequence ID" value="OJG78837.1"/>
    <property type="molecule type" value="Genomic_DNA"/>
</dbReference>
<feature type="binding site" evidence="3">
    <location>
        <begin position="44"/>
        <end position="51"/>
    </location>
    <ligand>
        <name>substrate</name>
    </ligand>
</feature>
<keyword evidence="1" id="KW-0378">Hydrolase</keyword>
<dbReference type="AlphaFoldDB" id="A0A1L8WCU2"/>
<evidence type="ECO:0000313" key="7">
    <source>
        <dbReference type="Proteomes" id="UP000182152"/>
    </source>
</evidence>
<dbReference type="PANTHER" id="PTHR46517:SF1">
    <property type="entry name" value="FRUCTOSE-2,6-BISPHOSPHATASE TIGAR"/>
    <property type="match status" value="1"/>
</dbReference>
<gene>
    <name evidence="6" type="ORF">RV14_GL001098</name>
</gene>
<dbReference type="InterPro" id="IPR013078">
    <property type="entry name" value="His_Pase_superF_clade-1"/>
</dbReference>
<proteinExistence type="predicted"/>
<organism evidence="6 7">
    <name type="scientific">Enterococcus ratti</name>
    <dbReference type="NCBI Taxonomy" id="150033"/>
    <lineage>
        <taxon>Bacteria</taxon>
        <taxon>Bacillati</taxon>
        <taxon>Bacillota</taxon>
        <taxon>Bacilli</taxon>
        <taxon>Lactobacillales</taxon>
        <taxon>Enterococcaceae</taxon>
        <taxon>Enterococcus</taxon>
    </lineage>
</organism>
<dbReference type="SUPFAM" id="SSF53254">
    <property type="entry name" value="Phosphoglycerate mutase-like"/>
    <property type="match status" value="1"/>
</dbReference>
<name>A0A1L8WCU2_9ENTE</name>
<dbReference type="GO" id="GO:0043456">
    <property type="term" value="P:regulation of pentose-phosphate shunt"/>
    <property type="evidence" value="ECO:0007669"/>
    <property type="project" value="TreeGrafter"/>
</dbReference>
<dbReference type="OrthoDB" id="4131070at2"/>
<dbReference type="GO" id="GO:0045820">
    <property type="term" value="P:negative regulation of glycolytic process"/>
    <property type="evidence" value="ECO:0007669"/>
    <property type="project" value="TreeGrafter"/>
</dbReference>
<sequence>MKKMAYLLSILSVSFLLMGCQKETTSGKKENSSVSKEVTVYLVRHGKTMLNTTDRSQGWIDAPLTPAGVSVAKNLGKGLADVKFDAVYSSDSGRAIETATHVLKKNGQEKLLDQLITDERLREFNFGTYEGLPNEKMWTAVANEQGLSLEEWQTKMTTNGFVNTIKNFADTLHKLDKKKLEELGKEHAVASEEVSWQAEDYQTVIGRAKSALNDIVATAKTKDQQTVLVTSHGMTIASLVTSLDETVNVPPTGLKNASVCKIVYKDGMFTVASVNDLTYVEKGMKE</sequence>
<feature type="binding site" evidence="3">
    <location>
        <position position="94"/>
    </location>
    <ligand>
        <name>substrate</name>
    </ligand>
</feature>
<dbReference type="Proteomes" id="UP000182152">
    <property type="component" value="Unassembled WGS sequence"/>
</dbReference>
<evidence type="ECO:0000256" key="1">
    <source>
        <dbReference type="ARBA" id="ARBA00022801"/>
    </source>
</evidence>